<evidence type="ECO:0000313" key="2">
    <source>
        <dbReference type="Proteomes" id="UP000656319"/>
    </source>
</evidence>
<gene>
    <name evidence="1" type="ORF">LMG27952_01357</name>
</gene>
<organism evidence="1 2">
    <name type="scientific">Paraburkholderia hiiakae</name>
    <dbReference type="NCBI Taxonomy" id="1081782"/>
    <lineage>
        <taxon>Bacteria</taxon>
        <taxon>Pseudomonadati</taxon>
        <taxon>Pseudomonadota</taxon>
        <taxon>Betaproteobacteria</taxon>
        <taxon>Burkholderiales</taxon>
        <taxon>Burkholderiaceae</taxon>
        <taxon>Paraburkholderia</taxon>
    </lineage>
</organism>
<dbReference type="EMBL" id="CAJHCQ010000002">
    <property type="protein sequence ID" value="CAD6520719.1"/>
    <property type="molecule type" value="Genomic_DNA"/>
</dbReference>
<evidence type="ECO:0000313" key="1">
    <source>
        <dbReference type="EMBL" id="CAD6520719.1"/>
    </source>
</evidence>
<proteinExistence type="predicted"/>
<dbReference type="Proteomes" id="UP000656319">
    <property type="component" value="Unassembled WGS sequence"/>
</dbReference>
<protein>
    <submittedName>
        <fullName evidence="1">Uncharacterized protein</fullName>
    </submittedName>
</protein>
<accession>A0ABM8NEP2</accession>
<comment type="caution">
    <text evidence="1">The sequence shown here is derived from an EMBL/GenBank/DDBJ whole genome shotgun (WGS) entry which is preliminary data.</text>
</comment>
<reference evidence="1 2" key="1">
    <citation type="submission" date="2020-10" db="EMBL/GenBank/DDBJ databases">
        <authorList>
            <person name="Peeters C."/>
        </authorList>
    </citation>
    <scope>NUCLEOTIDE SEQUENCE [LARGE SCALE GENOMIC DNA]</scope>
    <source>
        <strain evidence="1 2">LMG 27952</strain>
    </source>
</reference>
<sequence>MTTGILRVGEHTTIAPQTDEAWARTKRAGRVQRHMEQASPGQGARAPRFAEKWHAACKVWSERRAPAAIS</sequence>
<name>A0ABM8NEP2_9BURK</name>
<keyword evidence="2" id="KW-1185">Reference proteome</keyword>